<keyword evidence="1" id="KW-1133">Transmembrane helix</keyword>
<keyword evidence="1" id="KW-0812">Transmembrane</keyword>
<proteinExistence type="predicted"/>
<evidence type="ECO:0000313" key="3">
    <source>
        <dbReference type="Proteomes" id="UP000291084"/>
    </source>
</evidence>
<reference evidence="2 3" key="1">
    <citation type="journal article" date="2015" name="Sci. Rep.">
        <title>The power of single molecule real-time sequencing technology in the de novo assembly of a eukaryotic genome.</title>
        <authorList>
            <person name="Sakai H."/>
            <person name="Naito K."/>
            <person name="Ogiso-Tanaka E."/>
            <person name="Takahashi Y."/>
            <person name="Iseki K."/>
            <person name="Muto C."/>
            <person name="Satou K."/>
            <person name="Teruya K."/>
            <person name="Shiroma A."/>
            <person name="Shimoji M."/>
            <person name="Hirano T."/>
            <person name="Itoh T."/>
            <person name="Kaga A."/>
            <person name="Tomooka N."/>
        </authorList>
    </citation>
    <scope>NUCLEOTIDE SEQUENCE [LARGE SCALE GENOMIC DNA]</scope>
    <source>
        <strain evidence="3">cv. Shumari</strain>
    </source>
</reference>
<keyword evidence="1" id="KW-0472">Membrane</keyword>
<evidence type="ECO:0000256" key="1">
    <source>
        <dbReference type="SAM" id="Phobius"/>
    </source>
</evidence>
<evidence type="ECO:0000313" key="2">
    <source>
        <dbReference type="EMBL" id="BAT84299.1"/>
    </source>
</evidence>
<accession>A0A0S3RUJ6</accession>
<feature type="transmembrane region" description="Helical" evidence="1">
    <location>
        <begin position="41"/>
        <end position="63"/>
    </location>
</feature>
<protein>
    <submittedName>
        <fullName evidence="2">Uncharacterized protein</fullName>
    </submittedName>
</protein>
<dbReference type="Proteomes" id="UP000291084">
    <property type="component" value="Chromosome 4"/>
</dbReference>
<dbReference type="EMBL" id="AP015037">
    <property type="protein sequence ID" value="BAT84299.1"/>
    <property type="molecule type" value="Genomic_DNA"/>
</dbReference>
<name>A0A0S3RUJ6_PHAAN</name>
<organism evidence="2 3">
    <name type="scientific">Vigna angularis var. angularis</name>
    <dbReference type="NCBI Taxonomy" id="157739"/>
    <lineage>
        <taxon>Eukaryota</taxon>
        <taxon>Viridiplantae</taxon>
        <taxon>Streptophyta</taxon>
        <taxon>Embryophyta</taxon>
        <taxon>Tracheophyta</taxon>
        <taxon>Spermatophyta</taxon>
        <taxon>Magnoliopsida</taxon>
        <taxon>eudicotyledons</taxon>
        <taxon>Gunneridae</taxon>
        <taxon>Pentapetalae</taxon>
        <taxon>rosids</taxon>
        <taxon>fabids</taxon>
        <taxon>Fabales</taxon>
        <taxon>Fabaceae</taxon>
        <taxon>Papilionoideae</taxon>
        <taxon>50 kb inversion clade</taxon>
        <taxon>NPAAA clade</taxon>
        <taxon>indigoferoid/millettioid clade</taxon>
        <taxon>Phaseoleae</taxon>
        <taxon>Vigna</taxon>
    </lineage>
</organism>
<feature type="transmembrane region" description="Helical" evidence="1">
    <location>
        <begin position="69"/>
        <end position="96"/>
    </location>
</feature>
<sequence>MTPLILSQHYWLCSSPTIRVHKPLETCKAYQTYSNEYKCHILATSLTATFKLLIPFLISYTYLTLWTCFIVVILSSLFTFKVTFVSFTQLVVMSLIKEQMFIRL</sequence>
<keyword evidence="3" id="KW-1185">Reference proteome</keyword>
<dbReference type="AlphaFoldDB" id="A0A0S3RUJ6"/>
<gene>
    <name evidence="2" type="primary">Vigan.04G162600</name>
    <name evidence="2" type="ORF">VIGAN_04162600</name>
</gene>